<reference evidence="1" key="1">
    <citation type="submission" date="2020-08" db="EMBL/GenBank/DDBJ databases">
        <title>Multicomponent nature underlies the extraordinary mechanical properties of spider dragline silk.</title>
        <authorList>
            <person name="Kono N."/>
            <person name="Nakamura H."/>
            <person name="Mori M."/>
            <person name="Yoshida Y."/>
            <person name="Ohtoshi R."/>
            <person name="Malay A.D."/>
            <person name="Moran D.A.P."/>
            <person name="Tomita M."/>
            <person name="Numata K."/>
            <person name="Arakawa K."/>
        </authorList>
    </citation>
    <scope>NUCLEOTIDE SEQUENCE</scope>
</reference>
<comment type="caution">
    <text evidence="1">The sequence shown here is derived from an EMBL/GenBank/DDBJ whole genome shotgun (WGS) entry which is preliminary data.</text>
</comment>
<gene>
    <name evidence="1" type="ORF">NPIL_473361</name>
</gene>
<protein>
    <submittedName>
        <fullName evidence="1">Uncharacterized protein</fullName>
    </submittedName>
</protein>
<evidence type="ECO:0000313" key="1">
    <source>
        <dbReference type="EMBL" id="GFS89010.1"/>
    </source>
</evidence>
<proteinExistence type="predicted"/>
<evidence type="ECO:0000313" key="2">
    <source>
        <dbReference type="Proteomes" id="UP000887013"/>
    </source>
</evidence>
<name>A0A8X6N1M4_NEPPI</name>
<dbReference type="Proteomes" id="UP000887013">
    <property type="component" value="Unassembled WGS sequence"/>
</dbReference>
<dbReference type="EMBL" id="BMAW01004455">
    <property type="protein sequence ID" value="GFS89010.1"/>
    <property type="molecule type" value="Genomic_DNA"/>
</dbReference>
<keyword evidence="2" id="KW-1185">Reference proteome</keyword>
<accession>A0A8X6N1M4</accession>
<sequence>MSPKGSVNENGHTRESLCWRNRLFSRGSEGGVDNMGDVSLSNSLPIRRAKNHSHLLHQPVLYSSHSHSFGQPMSGRDCISATIPFPLPVDLLFVFLGEKLLILIYSIGEI</sequence>
<dbReference type="AlphaFoldDB" id="A0A8X6N1M4"/>
<organism evidence="1 2">
    <name type="scientific">Nephila pilipes</name>
    <name type="common">Giant wood spider</name>
    <name type="synonym">Nephila maculata</name>
    <dbReference type="NCBI Taxonomy" id="299642"/>
    <lineage>
        <taxon>Eukaryota</taxon>
        <taxon>Metazoa</taxon>
        <taxon>Ecdysozoa</taxon>
        <taxon>Arthropoda</taxon>
        <taxon>Chelicerata</taxon>
        <taxon>Arachnida</taxon>
        <taxon>Araneae</taxon>
        <taxon>Araneomorphae</taxon>
        <taxon>Entelegynae</taxon>
        <taxon>Araneoidea</taxon>
        <taxon>Nephilidae</taxon>
        <taxon>Nephila</taxon>
    </lineage>
</organism>